<feature type="region of interest" description="Disordered" evidence="1">
    <location>
        <begin position="133"/>
        <end position="153"/>
    </location>
</feature>
<feature type="compositionally biased region" description="Acidic residues" evidence="1">
    <location>
        <begin position="43"/>
        <end position="57"/>
    </location>
</feature>
<proteinExistence type="predicted"/>
<dbReference type="PANTHER" id="PTHR12864">
    <property type="entry name" value="RAN BINDING PROTEIN 9-RELATED"/>
    <property type="match status" value="1"/>
</dbReference>
<name>A0A2G5TEC7_9PELO</name>
<dbReference type="OrthoDB" id="2415936at2759"/>
<feature type="region of interest" description="Disordered" evidence="1">
    <location>
        <begin position="1"/>
        <end position="81"/>
    </location>
</feature>
<comment type="caution">
    <text evidence="3">The sequence shown here is derived from an EMBL/GenBank/DDBJ whole genome shotgun (WGS) entry which is preliminary data.</text>
</comment>
<sequence>MAHRDHRYHLNNPVVDRENSSDEEEAEVEEEGDFLDHRRADIMELDDSPDEYEYEDAQEAHNSEGGGSDEDGMQEDDDEDVDDAVTWDTLSEASDVEEELPEDGEMEDEWYPMIERKSQFPNFALPTTTRQAINPSLLPSGSSRRDSTESADFSDCADPAFKNFVNMMRPDPTRAELLRTTLEYFLHNGLTEVVETFCREMKINLPEKDLKEMHERNKVRDLILAGEMEEAIRIMPEEALNDDDVNFEVRKQHIIEMIRGEQTEEPVLYFREQLMKHGRRPDDEKMDIIEKIFTLMVYGSEENVNRIYFEQSEREKTAKIVNSAMLGVAGKSRHSHIDFLAKAIIWGKNDIVSRQTPKTKTSTHSWAHKYFSKPFAMKDLVENGLKVCPIDETRDLS</sequence>
<feature type="compositionally biased region" description="Polar residues" evidence="1">
    <location>
        <begin position="133"/>
        <end position="142"/>
    </location>
</feature>
<dbReference type="PROSITE" id="PS50897">
    <property type="entry name" value="CTLH"/>
    <property type="match status" value="1"/>
</dbReference>
<dbReference type="Proteomes" id="UP000230233">
    <property type="component" value="Chromosome V"/>
</dbReference>
<dbReference type="InterPro" id="IPR024964">
    <property type="entry name" value="CTLH/CRA"/>
</dbReference>
<dbReference type="STRING" id="1611254.A0A2G5TEC7"/>
<dbReference type="PROSITE" id="PS50896">
    <property type="entry name" value="LISH"/>
    <property type="match status" value="1"/>
</dbReference>
<dbReference type="SMART" id="SM00668">
    <property type="entry name" value="CTLH"/>
    <property type="match status" value="1"/>
</dbReference>
<keyword evidence="4" id="KW-1185">Reference proteome</keyword>
<dbReference type="EMBL" id="PDUG01000005">
    <property type="protein sequence ID" value="PIC25543.1"/>
    <property type="molecule type" value="Genomic_DNA"/>
</dbReference>
<dbReference type="Pfam" id="PF10607">
    <property type="entry name" value="CTLH"/>
    <property type="match status" value="1"/>
</dbReference>
<reference evidence="4" key="1">
    <citation type="submission" date="2017-10" db="EMBL/GenBank/DDBJ databases">
        <title>Rapid genome shrinkage in a self-fertile nematode reveals novel sperm competition proteins.</title>
        <authorList>
            <person name="Yin D."/>
            <person name="Schwarz E.M."/>
            <person name="Thomas C.G."/>
            <person name="Felde R.L."/>
            <person name="Korf I.F."/>
            <person name="Cutter A.D."/>
            <person name="Schartner C.M."/>
            <person name="Ralston E.J."/>
            <person name="Meyer B.J."/>
            <person name="Haag E.S."/>
        </authorList>
    </citation>
    <scope>NUCLEOTIDE SEQUENCE [LARGE SCALE GENOMIC DNA]</scope>
    <source>
        <strain evidence="4">JU1422</strain>
    </source>
</reference>
<evidence type="ECO:0000256" key="1">
    <source>
        <dbReference type="SAM" id="MobiDB-lite"/>
    </source>
</evidence>
<evidence type="ECO:0000259" key="2">
    <source>
        <dbReference type="PROSITE" id="PS50897"/>
    </source>
</evidence>
<evidence type="ECO:0000313" key="4">
    <source>
        <dbReference type="Proteomes" id="UP000230233"/>
    </source>
</evidence>
<organism evidence="3 4">
    <name type="scientific">Caenorhabditis nigoni</name>
    <dbReference type="NCBI Taxonomy" id="1611254"/>
    <lineage>
        <taxon>Eukaryota</taxon>
        <taxon>Metazoa</taxon>
        <taxon>Ecdysozoa</taxon>
        <taxon>Nematoda</taxon>
        <taxon>Chromadorea</taxon>
        <taxon>Rhabditida</taxon>
        <taxon>Rhabditina</taxon>
        <taxon>Rhabditomorpha</taxon>
        <taxon>Rhabditoidea</taxon>
        <taxon>Rhabditidae</taxon>
        <taxon>Peloderinae</taxon>
        <taxon>Caenorhabditis</taxon>
    </lineage>
</organism>
<dbReference type="InterPro" id="IPR006594">
    <property type="entry name" value="LisH"/>
</dbReference>
<dbReference type="InterPro" id="IPR006595">
    <property type="entry name" value="CTLH_C"/>
</dbReference>
<gene>
    <name evidence="3" type="primary">Cni-tag-304</name>
    <name evidence="3" type="synonym">Cnig_chr_V.g18432</name>
    <name evidence="3" type="ORF">B9Z55_018432</name>
</gene>
<dbReference type="InterPro" id="IPR050618">
    <property type="entry name" value="Ubq-SigPath_Reg"/>
</dbReference>
<feature type="domain" description="CTLH" evidence="2">
    <location>
        <begin position="212"/>
        <end position="265"/>
    </location>
</feature>
<accession>A0A2G5TEC7</accession>
<dbReference type="SMART" id="SM00757">
    <property type="entry name" value="CRA"/>
    <property type="match status" value="1"/>
</dbReference>
<dbReference type="AlphaFoldDB" id="A0A2G5TEC7"/>
<protein>
    <recommendedName>
        <fullName evidence="2">CTLH domain-containing protein</fullName>
    </recommendedName>
</protein>
<dbReference type="InterPro" id="IPR013144">
    <property type="entry name" value="CRA_dom"/>
</dbReference>
<feature type="compositionally biased region" description="Acidic residues" evidence="1">
    <location>
        <begin position="67"/>
        <end position="81"/>
    </location>
</feature>
<evidence type="ECO:0000313" key="3">
    <source>
        <dbReference type="EMBL" id="PIC25543.1"/>
    </source>
</evidence>
<feature type="compositionally biased region" description="Acidic residues" evidence="1">
    <location>
        <begin position="21"/>
        <end position="33"/>
    </location>
</feature>